<dbReference type="PANTHER" id="PTHR23048:SF0">
    <property type="entry name" value="CALMODULIN LIKE 3"/>
    <property type="match status" value="1"/>
</dbReference>
<evidence type="ECO:0000313" key="7">
    <source>
        <dbReference type="Proteomes" id="UP000244803"/>
    </source>
</evidence>
<protein>
    <recommendedName>
        <fullName evidence="1">Calmodulin</fullName>
    </recommendedName>
</protein>
<dbReference type="PROSITE" id="PS50222">
    <property type="entry name" value="EF_HAND_2"/>
    <property type="match status" value="1"/>
</dbReference>
<name>A0A976SL00_THEOR</name>
<keyword evidence="2" id="KW-0479">Metal-binding</keyword>
<dbReference type="InterPro" id="IPR050230">
    <property type="entry name" value="CALM/Myosin/TropC-like"/>
</dbReference>
<dbReference type="InterPro" id="IPR011992">
    <property type="entry name" value="EF-hand-dom_pair"/>
</dbReference>
<reference evidence="6" key="1">
    <citation type="submission" date="2022-07" db="EMBL/GenBank/DDBJ databases">
        <title>Evaluation of T. orientalis genome assembly methods using nanopore sequencing and analysis of variation between genomes.</title>
        <authorList>
            <person name="Yam J."/>
            <person name="Micallef M.L."/>
            <person name="Liu M."/>
            <person name="Djordjevic S.P."/>
            <person name="Bogema D.R."/>
            <person name="Jenkins C."/>
        </authorList>
    </citation>
    <scope>NUCLEOTIDE SEQUENCE</scope>
    <source>
        <strain evidence="6">Fish Creek</strain>
    </source>
</reference>
<dbReference type="GO" id="GO:0005509">
    <property type="term" value="F:calcium ion binding"/>
    <property type="evidence" value="ECO:0007669"/>
    <property type="project" value="InterPro"/>
</dbReference>
<dbReference type="GO" id="GO:0016460">
    <property type="term" value="C:myosin II complex"/>
    <property type="evidence" value="ECO:0007669"/>
    <property type="project" value="TreeGrafter"/>
</dbReference>
<dbReference type="EMBL" id="CP056067">
    <property type="protein sequence ID" value="UVC54398.1"/>
    <property type="molecule type" value="Genomic_DNA"/>
</dbReference>
<dbReference type="SUPFAM" id="SSF47473">
    <property type="entry name" value="EF-hand"/>
    <property type="match status" value="1"/>
</dbReference>
<feature type="domain" description="EF-hand" evidence="5">
    <location>
        <begin position="76"/>
        <end position="111"/>
    </location>
</feature>
<gene>
    <name evidence="6" type="ORF">MACJ_003940</name>
</gene>
<dbReference type="Pfam" id="PF13499">
    <property type="entry name" value="EF-hand_7"/>
    <property type="match status" value="1"/>
</dbReference>
<evidence type="ECO:0000256" key="2">
    <source>
        <dbReference type="ARBA" id="ARBA00022723"/>
    </source>
</evidence>
<proteinExistence type="predicted"/>
<accession>A0A976SL00</accession>
<evidence type="ECO:0000313" key="6">
    <source>
        <dbReference type="EMBL" id="UVC54398.1"/>
    </source>
</evidence>
<dbReference type="PANTHER" id="PTHR23048">
    <property type="entry name" value="MYOSIN LIGHT CHAIN 1, 3"/>
    <property type="match status" value="1"/>
</dbReference>
<sequence length="139" mass="15782">MVVNIVPISSNNLETLFSSYSGGKNYVQTSQLRELVSELGYAPSIKEVEEFSRKSGQQCDLTALKGFLKTIEHPEDTHTNLIELFRFYDPNNTGRISRNLLEKLLLNVGEPLSNKEMETFFNMLAAEGDEVEYEDLVNK</sequence>
<keyword evidence="4" id="KW-0007">Acetylation</keyword>
<organism evidence="6 7">
    <name type="scientific">Theileria orientalis</name>
    <dbReference type="NCBI Taxonomy" id="68886"/>
    <lineage>
        <taxon>Eukaryota</taxon>
        <taxon>Sar</taxon>
        <taxon>Alveolata</taxon>
        <taxon>Apicomplexa</taxon>
        <taxon>Aconoidasida</taxon>
        <taxon>Piroplasmida</taxon>
        <taxon>Theileriidae</taxon>
        <taxon>Theileria</taxon>
    </lineage>
</organism>
<dbReference type="InterPro" id="IPR002048">
    <property type="entry name" value="EF_hand_dom"/>
</dbReference>
<dbReference type="AlphaFoldDB" id="A0A976SL00"/>
<evidence type="ECO:0000256" key="1">
    <source>
        <dbReference type="ARBA" id="ARBA00020786"/>
    </source>
</evidence>
<evidence type="ECO:0000256" key="4">
    <source>
        <dbReference type="ARBA" id="ARBA00022990"/>
    </source>
</evidence>
<evidence type="ECO:0000259" key="5">
    <source>
        <dbReference type="PROSITE" id="PS50222"/>
    </source>
</evidence>
<dbReference type="Gene3D" id="1.10.238.10">
    <property type="entry name" value="EF-hand"/>
    <property type="match status" value="2"/>
</dbReference>
<evidence type="ECO:0000256" key="3">
    <source>
        <dbReference type="ARBA" id="ARBA00022737"/>
    </source>
</evidence>
<dbReference type="Proteomes" id="UP000244803">
    <property type="component" value="Chromosome 4"/>
</dbReference>
<keyword evidence="3" id="KW-0677">Repeat</keyword>